<organism evidence="1 2">
    <name type="scientific">[Clostridium] innocuum 2959</name>
    <dbReference type="NCBI Taxonomy" id="999413"/>
    <lineage>
        <taxon>Bacteria</taxon>
        <taxon>Bacillati</taxon>
        <taxon>Bacillota</taxon>
        <taxon>Clostridia</taxon>
        <taxon>Eubacteriales</taxon>
        <taxon>Clostridiaceae</taxon>
        <taxon>Clostridium</taxon>
    </lineage>
</organism>
<gene>
    <name evidence="1" type="ORF">HMPREF1094_04426</name>
</gene>
<dbReference type="HOGENOM" id="CLU_1793112_0_0_9"/>
<dbReference type="RefSeq" id="WP_002611010.1">
    <property type="nucleotide sequence ID" value="NZ_KB850946.1"/>
</dbReference>
<dbReference type="eggNOG" id="ENOG502ZCRA">
    <property type="taxonomic scope" value="Bacteria"/>
</dbReference>
<keyword evidence="2" id="KW-1185">Reference proteome</keyword>
<dbReference type="PATRIC" id="fig|999413.4.peg.4740"/>
<name>N9V000_CLOIN</name>
<evidence type="ECO:0000313" key="2">
    <source>
        <dbReference type="Proteomes" id="UP000013051"/>
    </source>
</evidence>
<comment type="caution">
    <text evidence="1">The sequence shown here is derived from an EMBL/GenBank/DDBJ whole genome shotgun (WGS) entry which is preliminary data.</text>
</comment>
<protein>
    <submittedName>
        <fullName evidence="1">Uncharacterized protein</fullName>
    </submittedName>
</protein>
<proteinExistence type="predicted"/>
<dbReference type="EMBL" id="AGYV01000012">
    <property type="protein sequence ID" value="ENY83995.1"/>
    <property type="molecule type" value="Genomic_DNA"/>
</dbReference>
<dbReference type="Proteomes" id="UP000013051">
    <property type="component" value="Unassembled WGS sequence"/>
</dbReference>
<reference evidence="1 2" key="1">
    <citation type="submission" date="2013-01" db="EMBL/GenBank/DDBJ databases">
        <title>The Genome Sequence of Clostridium innocuum 2959.</title>
        <authorList>
            <consortium name="The Broad Institute Genome Sequencing Platform"/>
            <person name="Earl A."/>
            <person name="Ward D."/>
            <person name="Feldgarden M."/>
            <person name="Gevers D."/>
            <person name="Courvalin P."/>
            <person name="Lambert T."/>
            <person name="Walker B."/>
            <person name="Young S.K."/>
            <person name="Zeng Q."/>
            <person name="Gargeya S."/>
            <person name="Fitzgerald M."/>
            <person name="Haas B."/>
            <person name="Abouelleil A."/>
            <person name="Alvarado L."/>
            <person name="Arachchi H.M."/>
            <person name="Berlin A.M."/>
            <person name="Chapman S.B."/>
            <person name="Dewar J."/>
            <person name="Goldberg J."/>
            <person name="Griggs A."/>
            <person name="Gujja S."/>
            <person name="Hansen M."/>
            <person name="Howarth C."/>
            <person name="Imamovic A."/>
            <person name="Larimer J."/>
            <person name="McCowan C."/>
            <person name="Murphy C."/>
            <person name="Neiman D."/>
            <person name="Pearson M."/>
            <person name="Priest M."/>
            <person name="Roberts A."/>
            <person name="Saif S."/>
            <person name="Shea T."/>
            <person name="Sisk P."/>
            <person name="Sykes S."/>
            <person name="Wortman J."/>
            <person name="Nusbaum C."/>
            <person name="Birren B."/>
        </authorList>
    </citation>
    <scope>NUCLEOTIDE SEQUENCE [LARGE SCALE GENOMIC DNA]</scope>
    <source>
        <strain evidence="1 2">2959</strain>
    </source>
</reference>
<dbReference type="AlphaFoldDB" id="N9V000"/>
<evidence type="ECO:0000313" key="1">
    <source>
        <dbReference type="EMBL" id="ENY83995.1"/>
    </source>
</evidence>
<sequence length="144" mass="16782">MKKNYLSVYKCNEFRVVSNEFVGRIEDTPENISAFVVSADFNCNYALVDDMDTVKVFTMGNYLDLVPDTEYLEKELRPVLLQMQFGETEVPNVKYEPIKKSLEEFLGEKDLQLATEDTYKSMSETSKSFEEIEQDEFNHDDIEI</sequence>
<accession>N9V000</accession>